<evidence type="ECO:0000256" key="2">
    <source>
        <dbReference type="ARBA" id="ARBA00023136"/>
    </source>
</evidence>
<gene>
    <name evidence="4" type="ORF">NMU02_02230</name>
</gene>
<evidence type="ECO:0000313" key="4">
    <source>
        <dbReference type="EMBL" id="MCP9610909.1"/>
    </source>
</evidence>
<feature type="domain" description="Bacterial surface antigen (D15)" evidence="3">
    <location>
        <begin position="108"/>
        <end position="334"/>
    </location>
</feature>
<evidence type="ECO:0000313" key="5">
    <source>
        <dbReference type="Proteomes" id="UP001205603"/>
    </source>
</evidence>
<dbReference type="Proteomes" id="UP001205603">
    <property type="component" value="Unassembled WGS sequence"/>
</dbReference>
<dbReference type="EMBL" id="JANDHW010000002">
    <property type="protein sequence ID" value="MCP9610909.1"/>
    <property type="molecule type" value="Genomic_DNA"/>
</dbReference>
<proteinExistence type="predicted"/>
<comment type="caution">
    <text evidence="4">The sequence shown here is derived from an EMBL/GenBank/DDBJ whole genome shotgun (WGS) entry which is preliminary data.</text>
</comment>
<reference evidence="4 5" key="1">
    <citation type="submission" date="2022-07" db="EMBL/GenBank/DDBJ databases">
        <title>Fecal culturing of patients with breast cancer.</title>
        <authorList>
            <person name="Teng N.M.Y."/>
            <person name="Kiu R."/>
            <person name="Evans R."/>
            <person name="Baker D.J."/>
            <person name="Zenner C."/>
            <person name="Robinson S.D."/>
            <person name="Hall L.J."/>
        </authorList>
    </citation>
    <scope>NUCLEOTIDE SEQUENCE [LARGE SCALE GENOMIC DNA]</scope>
    <source>
        <strain evidence="4 5">LH1063</strain>
    </source>
</reference>
<accession>A0ABT1ME56</accession>
<keyword evidence="2" id="KW-0472">Membrane</keyword>
<evidence type="ECO:0000256" key="1">
    <source>
        <dbReference type="ARBA" id="ARBA00004370"/>
    </source>
</evidence>
<protein>
    <submittedName>
        <fullName evidence="4">BamA/TamA family outer membrane protein</fullName>
    </submittedName>
</protein>
<keyword evidence="5" id="KW-1185">Reference proteome</keyword>
<sequence>MITDNVHLPDTTISISPDTTVQKRNAWQKFIGYFADANKPKPRKKFDFSIIGGPHYSNDTQFGIGLVAAGLYTTDLHDTIMPPSNVSLYGDVSTTGFYLLGIKGTHLFPKDKYRLLYNLYFFSFPGYFWGMGYNDGANKDNKSNYKRLQNQIKVDFLFRIKKGLYAGPSASFDYVEGKDFSKPELLRGQSYKTLSYGVGASIQYDTRDNITNAYKGVYLKLEQNLYPGFLGNKNVFYRTDFVADFFKKVWNGGILAFDIHAQFNYGESVPWTMMSRLGGAYRMRGYYEGQYRDNNITEFQVELRQHIWRRNGIAIWAGAGNVYKDFRTFEWRHTLPNFGFGYRWEFKKRVNVRLDLGFGKKCTGFMFNINEAF</sequence>
<dbReference type="Pfam" id="PF01103">
    <property type="entry name" value="Omp85"/>
    <property type="match status" value="1"/>
</dbReference>
<dbReference type="InterPro" id="IPR000184">
    <property type="entry name" value="Bac_surfAg_D15"/>
</dbReference>
<evidence type="ECO:0000259" key="3">
    <source>
        <dbReference type="Pfam" id="PF01103"/>
    </source>
</evidence>
<name>A0ABT1ME56_9BACT</name>
<organism evidence="4 5">
    <name type="scientific">Coprobacter tertius</name>
    <dbReference type="NCBI Taxonomy" id="2944915"/>
    <lineage>
        <taxon>Bacteria</taxon>
        <taxon>Pseudomonadati</taxon>
        <taxon>Bacteroidota</taxon>
        <taxon>Bacteroidia</taxon>
        <taxon>Bacteroidales</taxon>
        <taxon>Barnesiellaceae</taxon>
        <taxon>Coprobacter</taxon>
    </lineage>
</organism>
<dbReference type="Gene3D" id="2.40.160.50">
    <property type="entry name" value="membrane protein fhac: a member of the omp85/tpsb transporter family"/>
    <property type="match status" value="1"/>
</dbReference>
<comment type="subcellular location">
    <subcellularLocation>
        <location evidence="1">Membrane</location>
    </subcellularLocation>
</comment>